<keyword evidence="3" id="KW-1185">Reference proteome</keyword>
<name>A0A939G728_9BACT</name>
<sequence>MSTVETLHKVVDSLPEQERVELMQYIVVKYDSFLPPLSEEDKADYERLVGELLTKRYDHYKQSPETAMSAEESDRRIKAKYGW</sequence>
<dbReference type="Proteomes" id="UP000664795">
    <property type="component" value="Unassembled WGS sequence"/>
</dbReference>
<comment type="caution">
    <text evidence="2">The sequence shown here is derived from an EMBL/GenBank/DDBJ whole genome shotgun (WGS) entry which is preliminary data.</text>
</comment>
<dbReference type="RefSeq" id="WP_207336375.1">
    <property type="nucleotide sequence ID" value="NZ_JAFMYU010000012.1"/>
</dbReference>
<accession>A0A939G728</accession>
<evidence type="ECO:0000256" key="1">
    <source>
        <dbReference type="SAM" id="MobiDB-lite"/>
    </source>
</evidence>
<dbReference type="AlphaFoldDB" id="A0A939G728"/>
<feature type="region of interest" description="Disordered" evidence="1">
    <location>
        <begin position="63"/>
        <end position="83"/>
    </location>
</feature>
<protein>
    <submittedName>
        <fullName evidence="2">Uncharacterized protein</fullName>
    </submittedName>
</protein>
<dbReference type="EMBL" id="JAFMYU010000012">
    <property type="protein sequence ID" value="MBO0932413.1"/>
    <property type="molecule type" value="Genomic_DNA"/>
</dbReference>
<organism evidence="2 3">
    <name type="scientific">Fibrella aquatilis</name>
    <dbReference type="NCBI Taxonomy" id="2817059"/>
    <lineage>
        <taxon>Bacteria</taxon>
        <taxon>Pseudomonadati</taxon>
        <taxon>Bacteroidota</taxon>
        <taxon>Cytophagia</taxon>
        <taxon>Cytophagales</taxon>
        <taxon>Spirosomataceae</taxon>
        <taxon>Fibrella</taxon>
    </lineage>
</organism>
<reference evidence="2 3" key="1">
    <citation type="submission" date="2021-03" db="EMBL/GenBank/DDBJ databases">
        <title>Fibrella sp. HMF5036 genome sequencing and assembly.</title>
        <authorList>
            <person name="Kang H."/>
            <person name="Kim H."/>
            <person name="Bae S."/>
            <person name="Joh K."/>
        </authorList>
    </citation>
    <scope>NUCLEOTIDE SEQUENCE [LARGE SCALE GENOMIC DNA]</scope>
    <source>
        <strain evidence="2 3">HMF5036</strain>
    </source>
</reference>
<evidence type="ECO:0000313" key="3">
    <source>
        <dbReference type="Proteomes" id="UP000664795"/>
    </source>
</evidence>
<evidence type="ECO:0000313" key="2">
    <source>
        <dbReference type="EMBL" id="MBO0932413.1"/>
    </source>
</evidence>
<gene>
    <name evidence="2" type="ORF">J2I48_15485</name>
</gene>
<proteinExistence type="predicted"/>